<dbReference type="Proteomes" id="UP000321947">
    <property type="component" value="Unassembled WGS sequence"/>
</dbReference>
<dbReference type="OrthoDB" id="1727749at2759"/>
<dbReference type="AlphaFoldDB" id="A0A5A7TIZ8"/>
<reference evidence="3 4" key="1">
    <citation type="submission" date="2019-08" db="EMBL/GenBank/DDBJ databases">
        <title>Draft genome sequences of two oriental melons (Cucumis melo L. var makuwa).</title>
        <authorList>
            <person name="Kwon S.-Y."/>
        </authorList>
    </citation>
    <scope>NUCLEOTIDE SEQUENCE [LARGE SCALE GENOMIC DNA]</scope>
    <source>
        <strain evidence="4">cv. Chang Bougi</strain>
        <strain evidence="3">cv. SW 3</strain>
        <tissue evidence="1">Leaf</tissue>
    </source>
</reference>
<evidence type="ECO:0000313" key="2">
    <source>
        <dbReference type="EMBL" id="TYK19646.1"/>
    </source>
</evidence>
<sequence>MSKILYASVVRSLMFSMQELAGYTNSHMAGDLDNRKLTSIYLMTFADGSVSWQSRLQKCGVVSTTETGYIAATEACKEMLWMKRFIQELGFKQQRYVIYCNNQSAIHLGKNATFHSKTKHIDVKYHWLRDALNDELFELEKIHTDHNGFDMLTKNLPRSKLEFCRSTVGMKSSSLK</sequence>
<dbReference type="EMBL" id="SSTE01016484">
    <property type="protein sequence ID" value="KAA0041611.1"/>
    <property type="molecule type" value="Genomic_DNA"/>
</dbReference>
<dbReference type="STRING" id="1194695.A0A5A7TIZ8"/>
<evidence type="ECO:0000313" key="3">
    <source>
        <dbReference type="Proteomes" id="UP000321393"/>
    </source>
</evidence>
<evidence type="ECO:0000313" key="1">
    <source>
        <dbReference type="EMBL" id="KAA0041611.1"/>
    </source>
</evidence>
<dbReference type="PANTHER" id="PTHR11439:SF467">
    <property type="entry name" value="INTEGRASE CATALYTIC DOMAIN-CONTAINING PROTEIN"/>
    <property type="match status" value="1"/>
</dbReference>
<dbReference type="EMBL" id="SSTD01006815">
    <property type="protein sequence ID" value="TYK19646.1"/>
    <property type="molecule type" value="Genomic_DNA"/>
</dbReference>
<organism evidence="1 3">
    <name type="scientific">Cucumis melo var. makuwa</name>
    <name type="common">Oriental melon</name>
    <dbReference type="NCBI Taxonomy" id="1194695"/>
    <lineage>
        <taxon>Eukaryota</taxon>
        <taxon>Viridiplantae</taxon>
        <taxon>Streptophyta</taxon>
        <taxon>Embryophyta</taxon>
        <taxon>Tracheophyta</taxon>
        <taxon>Spermatophyta</taxon>
        <taxon>Magnoliopsida</taxon>
        <taxon>eudicotyledons</taxon>
        <taxon>Gunneridae</taxon>
        <taxon>Pentapetalae</taxon>
        <taxon>rosids</taxon>
        <taxon>fabids</taxon>
        <taxon>Cucurbitales</taxon>
        <taxon>Cucurbitaceae</taxon>
        <taxon>Benincaseae</taxon>
        <taxon>Cucumis</taxon>
    </lineage>
</organism>
<name>A0A5A7TIZ8_CUCMM</name>
<dbReference type="PANTHER" id="PTHR11439">
    <property type="entry name" value="GAG-POL-RELATED RETROTRANSPOSON"/>
    <property type="match status" value="1"/>
</dbReference>
<proteinExistence type="predicted"/>
<evidence type="ECO:0000313" key="4">
    <source>
        <dbReference type="Proteomes" id="UP000321947"/>
    </source>
</evidence>
<protein>
    <submittedName>
        <fullName evidence="1">Retrovirus-related Pol polyprotein from transposon TNT 1-94</fullName>
    </submittedName>
</protein>
<gene>
    <name evidence="2" type="ORF">E5676_scaffold242G00350</name>
    <name evidence="1" type="ORF">E6C27_scaffold93G00820</name>
</gene>
<dbReference type="CDD" id="cd09272">
    <property type="entry name" value="RNase_HI_RT_Ty1"/>
    <property type="match status" value="1"/>
</dbReference>
<dbReference type="Proteomes" id="UP000321393">
    <property type="component" value="Unassembled WGS sequence"/>
</dbReference>
<accession>A0A5A7TIZ8</accession>
<comment type="caution">
    <text evidence="1">The sequence shown here is derived from an EMBL/GenBank/DDBJ whole genome shotgun (WGS) entry which is preliminary data.</text>
</comment>